<evidence type="ECO:0008006" key="4">
    <source>
        <dbReference type="Google" id="ProtNLM"/>
    </source>
</evidence>
<proteinExistence type="predicted"/>
<keyword evidence="1" id="KW-0732">Signal</keyword>
<sequence>MKKFVFLLGIVFVLLSSACTNNTGTVDQQYIKQAEVLLDNYNWYFGPYSEFKAVMDSDTEFRVYLNSENSTCIFITNEKIMTCN</sequence>
<protein>
    <recommendedName>
        <fullName evidence="4">Lipoprotein</fullName>
    </recommendedName>
</protein>
<organism evidence="2 3">
    <name type="scientific">Paenibacillus plantiphilus</name>
    <dbReference type="NCBI Taxonomy" id="2905650"/>
    <lineage>
        <taxon>Bacteria</taxon>
        <taxon>Bacillati</taxon>
        <taxon>Bacillota</taxon>
        <taxon>Bacilli</taxon>
        <taxon>Bacillales</taxon>
        <taxon>Paenibacillaceae</taxon>
        <taxon>Paenibacillus</taxon>
    </lineage>
</organism>
<gene>
    <name evidence="2" type="ORF">PAECIP111893_04937</name>
</gene>
<keyword evidence="3" id="KW-1185">Reference proteome</keyword>
<accession>A0ABM9CV91</accession>
<evidence type="ECO:0000313" key="3">
    <source>
        <dbReference type="Proteomes" id="UP000838686"/>
    </source>
</evidence>
<feature type="signal peptide" evidence="1">
    <location>
        <begin position="1"/>
        <end position="18"/>
    </location>
</feature>
<name>A0ABM9CV91_9BACL</name>
<dbReference type="PROSITE" id="PS51257">
    <property type="entry name" value="PROKAR_LIPOPROTEIN"/>
    <property type="match status" value="1"/>
</dbReference>
<dbReference type="Proteomes" id="UP000838686">
    <property type="component" value="Unassembled WGS sequence"/>
</dbReference>
<dbReference type="EMBL" id="CAKMMF010000041">
    <property type="protein sequence ID" value="CAH1223233.1"/>
    <property type="molecule type" value="Genomic_DNA"/>
</dbReference>
<dbReference type="RefSeq" id="WP_236346593.1">
    <property type="nucleotide sequence ID" value="NZ_CAKMMF010000041.1"/>
</dbReference>
<comment type="caution">
    <text evidence="2">The sequence shown here is derived from an EMBL/GenBank/DDBJ whole genome shotgun (WGS) entry which is preliminary data.</text>
</comment>
<reference evidence="2" key="1">
    <citation type="submission" date="2022-01" db="EMBL/GenBank/DDBJ databases">
        <authorList>
            <person name="Criscuolo A."/>
        </authorList>
    </citation>
    <scope>NUCLEOTIDE SEQUENCE</scope>
    <source>
        <strain evidence="2">CIP111893</strain>
    </source>
</reference>
<feature type="chain" id="PRO_5047083008" description="Lipoprotein" evidence="1">
    <location>
        <begin position="19"/>
        <end position="84"/>
    </location>
</feature>
<evidence type="ECO:0000256" key="1">
    <source>
        <dbReference type="SAM" id="SignalP"/>
    </source>
</evidence>
<evidence type="ECO:0000313" key="2">
    <source>
        <dbReference type="EMBL" id="CAH1223233.1"/>
    </source>
</evidence>